<dbReference type="STRING" id="1434072.SAMN05216210_1718"/>
<dbReference type="EMBL" id="LT629787">
    <property type="protein sequence ID" value="SDU09366.1"/>
    <property type="molecule type" value="Genomic_DNA"/>
</dbReference>
<keyword evidence="1" id="KW-0812">Transmembrane</keyword>
<feature type="transmembrane region" description="Helical" evidence="1">
    <location>
        <begin position="167"/>
        <end position="187"/>
    </location>
</feature>
<protein>
    <recommendedName>
        <fullName evidence="4">Permease family protein</fullName>
    </recommendedName>
</protein>
<feature type="transmembrane region" description="Helical" evidence="1">
    <location>
        <begin position="352"/>
        <end position="370"/>
    </location>
</feature>
<name>A0A1H2FQ15_9GAMM</name>
<feature type="transmembrane region" description="Helical" evidence="1">
    <location>
        <begin position="25"/>
        <end position="47"/>
    </location>
</feature>
<accession>A0A1H2FQ15</accession>
<feature type="transmembrane region" description="Helical" evidence="1">
    <location>
        <begin position="134"/>
        <end position="155"/>
    </location>
</feature>
<feature type="transmembrane region" description="Helical" evidence="1">
    <location>
        <begin position="199"/>
        <end position="219"/>
    </location>
</feature>
<sequence>MSKPELPGWRWGPFTFRLPFYHTRFYWQEALQGLFVAAATGLALVPLMMEFFGLTFEQAVAMSMIHSILIGSAVIFFGEPYAPGWVTPALPLVLAFVLGGYDDPASRFQAMTALSLNFAVLLVVLGVSGLGKKFVLWLPDTLKAGIILGAAIAALKRVFIDDAERFLFQQPIAITLACAVCLIFAFSLPMQKLKERYKVFAIIGALGLLPGFIIAGVVGPMVGEVSYDIQWGILIPPVGEAWNLMSPFVIGWPSLDMFLQGMPLAIITYVILFGDMVTGNEVIRDGLTKRQDEHIDINPTRTHLSVGIRNALMGIFAPFFPTQGAMWTGVQVIIVQRWKQGVEGMNSLHSGLASYYMMGVPILFFLLPLLTGLQPLLGVALSLTLVLTGFACAYVAMSIPQNNTSRGTVVLIGAALAFFEPWIGLTFGVLATILLVGWDRNPDPIPHED</sequence>
<dbReference type="RefSeq" id="WP_092385986.1">
    <property type="nucleotide sequence ID" value="NZ_LT629787.1"/>
</dbReference>
<feature type="transmembrane region" description="Helical" evidence="1">
    <location>
        <begin position="108"/>
        <end position="128"/>
    </location>
</feature>
<feature type="transmembrane region" description="Helical" evidence="1">
    <location>
        <begin position="376"/>
        <end position="397"/>
    </location>
</feature>
<keyword evidence="1" id="KW-0472">Membrane</keyword>
<dbReference type="Proteomes" id="UP000243924">
    <property type="component" value="Chromosome I"/>
</dbReference>
<evidence type="ECO:0000313" key="3">
    <source>
        <dbReference type="Proteomes" id="UP000243924"/>
    </source>
</evidence>
<dbReference type="OrthoDB" id="354989at2"/>
<evidence type="ECO:0000256" key="1">
    <source>
        <dbReference type="SAM" id="Phobius"/>
    </source>
</evidence>
<organism evidence="2 3">
    <name type="scientific">Halopseudomonas salegens</name>
    <dbReference type="NCBI Taxonomy" id="1434072"/>
    <lineage>
        <taxon>Bacteria</taxon>
        <taxon>Pseudomonadati</taxon>
        <taxon>Pseudomonadota</taxon>
        <taxon>Gammaproteobacteria</taxon>
        <taxon>Pseudomonadales</taxon>
        <taxon>Pseudomonadaceae</taxon>
        <taxon>Halopseudomonas</taxon>
    </lineage>
</organism>
<keyword evidence="1" id="KW-1133">Transmembrane helix</keyword>
<evidence type="ECO:0000313" key="2">
    <source>
        <dbReference type="EMBL" id="SDU09366.1"/>
    </source>
</evidence>
<gene>
    <name evidence="2" type="ORF">SAMN05216210_1718</name>
</gene>
<evidence type="ECO:0008006" key="4">
    <source>
        <dbReference type="Google" id="ProtNLM"/>
    </source>
</evidence>
<keyword evidence="3" id="KW-1185">Reference proteome</keyword>
<proteinExistence type="predicted"/>
<feature type="transmembrane region" description="Helical" evidence="1">
    <location>
        <begin position="258"/>
        <end position="277"/>
    </location>
</feature>
<dbReference type="AlphaFoldDB" id="A0A1H2FQ15"/>
<reference evidence="3" key="1">
    <citation type="submission" date="2016-10" db="EMBL/GenBank/DDBJ databases">
        <authorList>
            <person name="Varghese N."/>
            <person name="Submissions S."/>
        </authorList>
    </citation>
    <scope>NUCLEOTIDE SEQUENCE [LARGE SCALE GENOMIC DNA]</scope>
    <source>
        <strain evidence="3">CECT 8338</strain>
    </source>
</reference>
<feature type="transmembrane region" description="Helical" evidence="1">
    <location>
        <begin position="409"/>
        <end position="438"/>
    </location>
</feature>